<dbReference type="GO" id="GO:0043565">
    <property type="term" value="F:sequence-specific DNA binding"/>
    <property type="evidence" value="ECO:0007669"/>
    <property type="project" value="InterPro"/>
</dbReference>
<dbReference type="InterPro" id="IPR027417">
    <property type="entry name" value="P-loop_NTPase"/>
</dbReference>
<proteinExistence type="predicted"/>
<sequence>MRRARFTSAEALHIGRFERADKGTLFLDEIGEMPLSMQSKLLHAVEESEIERVGGEKLIPIDVRIIAATNKDLEQAVRDGRFREDLYYRLDVASISLPTLTARREDIETLALHFLVKHLRPEASEILQVAPRTLVLLKSYPWPGNVRELENVVETASHLVKGQILLPEHLPEKFHPYHNHRLHISEGPATPENAQSVTVPIDMTLEEVEETFIRKVLASLDGNRTQAAKTLGIGRSTLQRKLKGYN</sequence>
<gene>
    <name evidence="7" type="ORF">GBAR_LOCUS16947</name>
</gene>
<feature type="domain" description="Sigma-54 factor interaction" evidence="6">
    <location>
        <begin position="1"/>
        <end position="158"/>
    </location>
</feature>
<dbReference type="InterPro" id="IPR002197">
    <property type="entry name" value="HTH_Fis"/>
</dbReference>
<dbReference type="PROSITE" id="PS50045">
    <property type="entry name" value="SIGMA54_INTERACT_4"/>
    <property type="match status" value="1"/>
</dbReference>
<dbReference type="PROSITE" id="PS00676">
    <property type="entry name" value="SIGMA54_INTERACT_2"/>
    <property type="match status" value="1"/>
</dbReference>
<dbReference type="SUPFAM" id="SSF46689">
    <property type="entry name" value="Homeodomain-like"/>
    <property type="match status" value="1"/>
</dbReference>
<dbReference type="Proteomes" id="UP001174909">
    <property type="component" value="Unassembled WGS sequence"/>
</dbReference>
<evidence type="ECO:0000256" key="4">
    <source>
        <dbReference type="ARBA" id="ARBA00023125"/>
    </source>
</evidence>
<keyword evidence="8" id="KW-1185">Reference proteome</keyword>
<dbReference type="Pfam" id="PF02954">
    <property type="entry name" value="HTH_8"/>
    <property type="match status" value="1"/>
</dbReference>
<dbReference type="InterPro" id="IPR025943">
    <property type="entry name" value="Sigma_54_int_dom_ATP-bd_2"/>
</dbReference>
<dbReference type="Gene3D" id="1.10.10.60">
    <property type="entry name" value="Homeodomain-like"/>
    <property type="match status" value="1"/>
</dbReference>
<keyword evidence="5" id="KW-0804">Transcription</keyword>
<evidence type="ECO:0000313" key="7">
    <source>
        <dbReference type="EMBL" id="CAI8029861.1"/>
    </source>
</evidence>
<keyword evidence="2" id="KW-0067">ATP-binding</keyword>
<protein>
    <submittedName>
        <fullName evidence="7">Regulatory protein AtoC</fullName>
    </submittedName>
</protein>
<dbReference type="SUPFAM" id="SSF52540">
    <property type="entry name" value="P-loop containing nucleoside triphosphate hydrolases"/>
    <property type="match status" value="1"/>
</dbReference>
<organism evidence="7 8">
    <name type="scientific">Geodia barretti</name>
    <name type="common">Barrett's horny sponge</name>
    <dbReference type="NCBI Taxonomy" id="519541"/>
    <lineage>
        <taxon>Eukaryota</taxon>
        <taxon>Metazoa</taxon>
        <taxon>Porifera</taxon>
        <taxon>Demospongiae</taxon>
        <taxon>Heteroscleromorpha</taxon>
        <taxon>Tetractinellida</taxon>
        <taxon>Astrophorina</taxon>
        <taxon>Geodiidae</taxon>
        <taxon>Geodia</taxon>
    </lineage>
</organism>
<dbReference type="PROSITE" id="PS00688">
    <property type="entry name" value="SIGMA54_INTERACT_3"/>
    <property type="match status" value="1"/>
</dbReference>
<dbReference type="Gene3D" id="3.40.50.300">
    <property type="entry name" value="P-loop containing nucleotide triphosphate hydrolases"/>
    <property type="match status" value="1"/>
</dbReference>
<name>A0AA35WUZ3_GEOBA</name>
<evidence type="ECO:0000256" key="3">
    <source>
        <dbReference type="ARBA" id="ARBA00023015"/>
    </source>
</evidence>
<dbReference type="InterPro" id="IPR058031">
    <property type="entry name" value="AAA_lid_NorR"/>
</dbReference>
<keyword evidence="4" id="KW-0238">DNA-binding</keyword>
<dbReference type="GO" id="GO:0005524">
    <property type="term" value="F:ATP binding"/>
    <property type="evidence" value="ECO:0007669"/>
    <property type="project" value="UniProtKB-KW"/>
</dbReference>
<dbReference type="GO" id="GO:0006355">
    <property type="term" value="P:regulation of DNA-templated transcription"/>
    <property type="evidence" value="ECO:0007669"/>
    <property type="project" value="InterPro"/>
</dbReference>
<reference evidence="7" key="1">
    <citation type="submission" date="2023-03" db="EMBL/GenBank/DDBJ databases">
        <authorList>
            <person name="Steffen K."/>
            <person name="Cardenas P."/>
        </authorList>
    </citation>
    <scope>NUCLEOTIDE SEQUENCE</scope>
</reference>
<evidence type="ECO:0000256" key="5">
    <source>
        <dbReference type="ARBA" id="ARBA00023163"/>
    </source>
</evidence>
<dbReference type="InterPro" id="IPR025944">
    <property type="entry name" value="Sigma_54_int_dom_CS"/>
</dbReference>
<dbReference type="EMBL" id="CASHTH010002442">
    <property type="protein sequence ID" value="CAI8029861.1"/>
    <property type="molecule type" value="Genomic_DNA"/>
</dbReference>
<dbReference type="CDD" id="cd00009">
    <property type="entry name" value="AAA"/>
    <property type="match status" value="1"/>
</dbReference>
<evidence type="ECO:0000313" key="8">
    <source>
        <dbReference type="Proteomes" id="UP001174909"/>
    </source>
</evidence>
<dbReference type="AlphaFoldDB" id="A0AA35WUZ3"/>
<evidence type="ECO:0000259" key="6">
    <source>
        <dbReference type="PROSITE" id="PS50045"/>
    </source>
</evidence>
<dbReference type="Gene3D" id="1.10.8.60">
    <property type="match status" value="1"/>
</dbReference>
<comment type="caution">
    <text evidence="7">The sequence shown here is derived from an EMBL/GenBank/DDBJ whole genome shotgun (WGS) entry which is preliminary data.</text>
</comment>
<dbReference type="PRINTS" id="PR01590">
    <property type="entry name" value="HTHFIS"/>
</dbReference>
<keyword evidence="1" id="KW-0547">Nucleotide-binding</keyword>
<dbReference type="Pfam" id="PF00158">
    <property type="entry name" value="Sigma54_activat"/>
    <property type="match status" value="1"/>
</dbReference>
<dbReference type="PANTHER" id="PTHR32071">
    <property type="entry name" value="TRANSCRIPTIONAL REGULATORY PROTEIN"/>
    <property type="match status" value="1"/>
</dbReference>
<dbReference type="Pfam" id="PF25601">
    <property type="entry name" value="AAA_lid_14"/>
    <property type="match status" value="1"/>
</dbReference>
<evidence type="ECO:0000256" key="2">
    <source>
        <dbReference type="ARBA" id="ARBA00022840"/>
    </source>
</evidence>
<dbReference type="InterPro" id="IPR009057">
    <property type="entry name" value="Homeodomain-like_sf"/>
</dbReference>
<accession>A0AA35WUZ3</accession>
<keyword evidence="3" id="KW-0805">Transcription regulation</keyword>
<dbReference type="InterPro" id="IPR002078">
    <property type="entry name" value="Sigma_54_int"/>
</dbReference>
<evidence type="ECO:0000256" key="1">
    <source>
        <dbReference type="ARBA" id="ARBA00022741"/>
    </source>
</evidence>